<feature type="region of interest" description="Disordered" evidence="1">
    <location>
        <begin position="1"/>
        <end position="68"/>
    </location>
</feature>
<feature type="compositionally biased region" description="Basic and acidic residues" evidence="1">
    <location>
        <begin position="10"/>
        <end position="21"/>
    </location>
</feature>
<accession>A0A1G2L4J6</accession>
<dbReference type="AlphaFoldDB" id="A0A1G2L4J6"/>
<dbReference type="EMBL" id="MHQO01000026">
    <property type="protein sequence ID" value="OHA06627.1"/>
    <property type="molecule type" value="Genomic_DNA"/>
</dbReference>
<feature type="compositionally biased region" description="Basic and acidic residues" evidence="1">
    <location>
        <begin position="34"/>
        <end position="56"/>
    </location>
</feature>
<sequence>MPNFEAPYEEDPKTEEQKELGEVPTPEHLSPGKQDVKDKKFEKINREREKSYRELGEVPTLKKLPEKE</sequence>
<reference evidence="2 3" key="1">
    <citation type="journal article" date="2016" name="Nat. Commun.">
        <title>Thousands of microbial genomes shed light on interconnected biogeochemical processes in an aquifer system.</title>
        <authorList>
            <person name="Anantharaman K."/>
            <person name="Brown C.T."/>
            <person name="Hug L.A."/>
            <person name="Sharon I."/>
            <person name="Castelle C.J."/>
            <person name="Probst A.J."/>
            <person name="Thomas B.C."/>
            <person name="Singh A."/>
            <person name="Wilkins M.J."/>
            <person name="Karaoz U."/>
            <person name="Brodie E.L."/>
            <person name="Williams K.H."/>
            <person name="Hubbard S.S."/>
            <person name="Banfield J.F."/>
        </authorList>
    </citation>
    <scope>NUCLEOTIDE SEQUENCE [LARGE SCALE GENOMIC DNA]</scope>
</reference>
<proteinExistence type="predicted"/>
<comment type="caution">
    <text evidence="2">The sequence shown here is derived from an EMBL/GenBank/DDBJ whole genome shotgun (WGS) entry which is preliminary data.</text>
</comment>
<protein>
    <submittedName>
        <fullName evidence="2">Uncharacterized protein</fullName>
    </submittedName>
</protein>
<gene>
    <name evidence="2" type="ORF">A2934_00975</name>
</gene>
<dbReference type="Proteomes" id="UP000177982">
    <property type="component" value="Unassembled WGS sequence"/>
</dbReference>
<evidence type="ECO:0000313" key="3">
    <source>
        <dbReference type="Proteomes" id="UP000177982"/>
    </source>
</evidence>
<organism evidence="2 3">
    <name type="scientific">Candidatus Sungbacteria bacterium RIFCSPLOWO2_01_FULL_47_10</name>
    <dbReference type="NCBI Taxonomy" id="1802276"/>
    <lineage>
        <taxon>Bacteria</taxon>
        <taxon>Candidatus Sungiibacteriota</taxon>
    </lineage>
</organism>
<evidence type="ECO:0000256" key="1">
    <source>
        <dbReference type="SAM" id="MobiDB-lite"/>
    </source>
</evidence>
<evidence type="ECO:0000313" key="2">
    <source>
        <dbReference type="EMBL" id="OHA06627.1"/>
    </source>
</evidence>
<name>A0A1G2L4J6_9BACT</name>